<evidence type="ECO:0000256" key="8">
    <source>
        <dbReference type="PROSITE-ProRule" id="PRU00042"/>
    </source>
</evidence>
<evidence type="ECO:0000256" key="1">
    <source>
        <dbReference type="ARBA" id="ARBA00004123"/>
    </source>
</evidence>
<dbReference type="EMBL" id="CM000881">
    <property type="protein sequence ID" value="KQK06974.1"/>
    <property type="molecule type" value="Genomic_DNA"/>
</dbReference>
<dbReference type="Gramene" id="KQK06974">
    <property type="protein sequence ID" value="KQK06974"/>
    <property type="gene ID" value="BRADI_2g31850v3"/>
</dbReference>
<reference evidence="11 12" key="1">
    <citation type="journal article" date="2010" name="Nature">
        <title>Genome sequencing and analysis of the model grass Brachypodium distachyon.</title>
        <authorList>
            <consortium name="International Brachypodium Initiative"/>
        </authorList>
    </citation>
    <scope>NUCLEOTIDE SEQUENCE [LARGE SCALE GENOMIC DNA]</scope>
    <source>
        <strain evidence="11 12">Bd21</strain>
    </source>
</reference>
<feature type="compositionally biased region" description="Basic and acidic residues" evidence="9">
    <location>
        <begin position="239"/>
        <end position="255"/>
    </location>
</feature>
<evidence type="ECO:0000256" key="5">
    <source>
        <dbReference type="ARBA" id="ARBA00023015"/>
    </source>
</evidence>
<evidence type="ECO:0000256" key="9">
    <source>
        <dbReference type="SAM" id="MobiDB-lite"/>
    </source>
</evidence>
<keyword evidence="3 8" id="KW-0863">Zinc-finger</keyword>
<dbReference type="AlphaFoldDB" id="A0A0Q3MRQ5"/>
<feature type="compositionally biased region" description="Low complexity" evidence="9">
    <location>
        <begin position="1"/>
        <end position="17"/>
    </location>
</feature>
<organism evidence="11">
    <name type="scientific">Brachypodium distachyon</name>
    <name type="common">Purple false brome</name>
    <name type="synonym">Trachynia distachya</name>
    <dbReference type="NCBI Taxonomy" id="15368"/>
    <lineage>
        <taxon>Eukaryota</taxon>
        <taxon>Viridiplantae</taxon>
        <taxon>Streptophyta</taxon>
        <taxon>Embryophyta</taxon>
        <taxon>Tracheophyta</taxon>
        <taxon>Spermatophyta</taxon>
        <taxon>Magnoliopsida</taxon>
        <taxon>Liliopsida</taxon>
        <taxon>Poales</taxon>
        <taxon>Poaceae</taxon>
        <taxon>BOP clade</taxon>
        <taxon>Pooideae</taxon>
        <taxon>Stipodae</taxon>
        <taxon>Brachypodieae</taxon>
        <taxon>Brachypodium</taxon>
    </lineage>
</organism>
<gene>
    <name evidence="11" type="ORF">BRADI_2g31850v3</name>
</gene>
<evidence type="ECO:0000256" key="3">
    <source>
        <dbReference type="ARBA" id="ARBA00022771"/>
    </source>
</evidence>
<evidence type="ECO:0000313" key="12">
    <source>
        <dbReference type="EnsemblPlants" id="KQK06974"/>
    </source>
</evidence>
<dbReference type="FunCoup" id="A0A0Q3MRQ5">
    <property type="interactions" value="144"/>
</dbReference>
<reference evidence="12" key="3">
    <citation type="submission" date="2018-08" db="UniProtKB">
        <authorList>
            <consortium name="EnsemblPlants"/>
        </authorList>
    </citation>
    <scope>IDENTIFICATION</scope>
    <source>
        <strain evidence="12">cv. Bd21</strain>
    </source>
</reference>
<feature type="region of interest" description="Disordered" evidence="9">
    <location>
        <begin position="1"/>
        <end position="68"/>
    </location>
</feature>
<sequence length="261" mass="26681">MASGSEAAGGASEEAAGVSSPRPDQEAAVSSLKPDQAEASAAAPGQPVVAGEDEPAAEAPPPSPAPAPAAAAAVARPYYECVFCKRGFTTAQALGGHMNIHRRDRAKPPSLIRGDPTSTPTSVFVRNLECYSQQYHPGYEYPLPPVLPVATQPGSSSNLTMYYRGSAGPATTTGSAAVVAGEAAGSMNPSSSGTASPRELSLFAAAPHDHDLHLGLGSFHGRAAAGGGEPEEALAAERQGGEPAERDQLDLELRLGRRPRH</sequence>
<reference evidence="11" key="2">
    <citation type="submission" date="2017-06" db="EMBL/GenBank/DDBJ databases">
        <title>WGS assembly of Brachypodium distachyon.</title>
        <authorList>
            <consortium name="The International Brachypodium Initiative"/>
            <person name="Lucas S."/>
            <person name="Harmon-Smith M."/>
            <person name="Lail K."/>
            <person name="Tice H."/>
            <person name="Grimwood J."/>
            <person name="Bruce D."/>
            <person name="Barry K."/>
            <person name="Shu S."/>
            <person name="Lindquist E."/>
            <person name="Wang M."/>
            <person name="Pitluck S."/>
            <person name="Vogel J.P."/>
            <person name="Garvin D.F."/>
            <person name="Mockler T.C."/>
            <person name="Schmutz J."/>
            <person name="Rokhsar D."/>
            <person name="Bevan M.W."/>
        </authorList>
    </citation>
    <scope>NUCLEOTIDE SEQUENCE</scope>
    <source>
        <strain evidence="11">Bd21</strain>
    </source>
</reference>
<evidence type="ECO:0000313" key="13">
    <source>
        <dbReference type="Proteomes" id="UP000008810"/>
    </source>
</evidence>
<dbReference type="PANTHER" id="PTHR45801:SF87">
    <property type="entry name" value="OS03G0148900 PROTEIN"/>
    <property type="match status" value="1"/>
</dbReference>
<accession>A0A0Q3MRQ5</accession>
<dbReference type="Pfam" id="PF13912">
    <property type="entry name" value="zf-C2H2_6"/>
    <property type="match status" value="1"/>
</dbReference>
<keyword evidence="5" id="KW-0805">Transcription regulation</keyword>
<dbReference type="OrthoDB" id="780709at2759"/>
<dbReference type="PANTHER" id="PTHR45801">
    <property type="entry name" value="OS07G0101800 PROTEIN"/>
    <property type="match status" value="1"/>
</dbReference>
<dbReference type="PROSITE" id="PS50157">
    <property type="entry name" value="ZINC_FINGER_C2H2_2"/>
    <property type="match status" value="1"/>
</dbReference>
<dbReference type="InterPro" id="IPR052426">
    <property type="entry name" value="Plant_dev_regulator"/>
</dbReference>
<dbReference type="GO" id="GO:0008270">
    <property type="term" value="F:zinc ion binding"/>
    <property type="evidence" value="ECO:0007669"/>
    <property type="project" value="UniProtKB-KW"/>
</dbReference>
<dbReference type="InterPro" id="IPR036236">
    <property type="entry name" value="Znf_C2H2_sf"/>
</dbReference>
<keyword evidence="7" id="KW-0539">Nucleus</keyword>
<dbReference type="SUPFAM" id="SSF57667">
    <property type="entry name" value="beta-beta-alpha zinc fingers"/>
    <property type="match status" value="1"/>
</dbReference>
<comment type="subcellular location">
    <subcellularLocation>
        <location evidence="1">Nucleus</location>
    </subcellularLocation>
</comment>
<name>A0A0Q3MRQ5_BRADI</name>
<keyword evidence="13" id="KW-1185">Reference proteome</keyword>
<feature type="region of interest" description="Disordered" evidence="9">
    <location>
        <begin position="220"/>
        <end position="261"/>
    </location>
</feature>
<protein>
    <recommendedName>
        <fullName evidence="10">C2H2-type domain-containing protein</fullName>
    </recommendedName>
</protein>
<dbReference type="EnsemblPlants" id="KQK06974">
    <property type="protein sequence ID" value="KQK06974"/>
    <property type="gene ID" value="BRADI_2g31850v3"/>
</dbReference>
<keyword evidence="2" id="KW-0479">Metal-binding</keyword>
<evidence type="ECO:0000259" key="10">
    <source>
        <dbReference type="PROSITE" id="PS50157"/>
    </source>
</evidence>
<dbReference type="STRING" id="15368.A0A0Q3MRQ5"/>
<keyword evidence="4" id="KW-0862">Zinc</keyword>
<evidence type="ECO:0000256" key="2">
    <source>
        <dbReference type="ARBA" id="ARBA00022723"/>
    </source>
</evidence>
<dbReference type="GO" id="GO:0005634">
    <property type="term" value="C:nucleus"/>
    <property type="evidence" value="ECO:0007669"/>
    <property type="project" value="UniProtKB-SubCell"/>
</dbReference>
<dbReference type="InParanoid" id="A0A0Q3MRQ5"/>
<dbReference type="PROSITE" id="PS00028">
    <property type="entry name" value="ZINC_FINGER_C2H2_1"/>
    <property type="match status" value="1"/>
</dbReference>
<keyword evidence="6" id="KW-0804">Transcription</keyword>
<evidence type="ECO:0000256" key="4">
    <source>
        <dbReference type="ARBA" id="ARBA00022833"/>
    </source>
</evidence>
<evidence type="ECO:0000313" key="11">
    <source>
        <dbReference type="EMBL" id="KQK06974.1"/>
    </source>
</evidence>
<dbReference type="Proteomes" id="UP000008810">
    <property type="component" value="Chromosome 2"/>
</dbReference>
<evidence type="ECO:0000256" key="7">
    <source>
        <dbReference type="ARBA" id="ARBA00023242"/>
    </source>
</evidence>
<feature type="compositionally biased region" description="Pro residues" evidence="9">
    <location>
        <begin position="58"/>
        <end position="67"/>
    </location>
</feature>
<evidence type="ECO:0000256" key="6">
    <source>
        <dbReference type="ARBA" id="ARBA00023163"/>
    </source>
</evidence>
<dbReference type="InterPro" id="IPR013087">
    <property type="entry name" value="Znf_C2H2_type"/>
</dbReference>
<proteinExistence type="predicted"/>
<feature type="domain" description="C2H2-type" evidence="10">
    <location>
        <begin position="79"/>
        <end position="106"/>
    </location>
</feature>